<evidence type="ECO:0000256" key="7">
    <source>
        <dbReference type="PROSITE-ProRule" id="PRU00076"/>
    </source>
</evidence>
<name>A0ABM0RS90_GALVR</name>
<accession>A0ABM0RS90</accession>
<dbReference type="SMART" id="SM00050">
    <property type="entry name" value="DISIN"/>
    <property type="match status" value="1"/>
</dbReference>
<evidence type="ECO:0000259" key="13">
    <source>
        <dbReference type="PROSITE" id="PS50215"/>
    </source>
</evidence>
<evidence type="ECO:0000256" key="4">
    <source>
        <dbReference type="ARBA" id="ARBA00023136"/>
    </source>
</evidence>
<dbReference type="SMART" id="SM00608">
    <property type="entry name" value="ACR"/>
    <property type="match status" value="1"/>
</dbReference>
<evidence type="ECO:0000256" key="9">
    <source>
        <dbReference type="SAM" id="MobiDB-lite"/>
    </source>
</evidence>
<evidence type="ECO:0000313" key="14">
    <source>
        <dbReference type="Proteomes" id="UP000694923"/>
    </source>
</evidence>
<feature type="domain" description="EGF-like" evidence="11">
    <location>
        <begin position="418"/>
        <end position="452"/>
    </location>
</feature>
<dbReference type="PROSITE" id="PS50026">
    <property type="entry name" value="EGF_3"/>
    <property type="match status" value="1"/>
</dbReference>
<dbReference type="InterPro" id="IPR000742">
    <property type="entry name" value="EGF"/>
</dbReference>
<feature type="domain" description="Disintegrin" evidence="12">
    <location>
        <begin position="195"/>
        <end position="284"/>
    </location>
</feature>
<evidence type="ECO:0000256" key="3">
    <source>
        <dbReference type="ARBA" id="ARBA00022989"/>
    </source>
</evidence>
<keyword evidence="14" id="KW-1185">Reference proteome</keyword>
<dbReference type="SUPFAM" id="SSF57552">
    <property type="entry name" value="Blood coagulation inhibitor (disintegrin)"/>
    <property type="match status" value="1"/>
</dbReference>
<comment type="subcellular location">
    <subcellularLocation>
        <location evidence="1">Membrane</location>
        <topology evidence="1">Single-pass membrane protein</topology>
    </subcellularLocation>
</comment>
<dbReference type="Pfam" id="PF08516">
    <property type="entry name" value="ADAM_CR"/>
    <property type="match status" value="1"/>
</dbReference>
<dbReference type="CDD" id="cd04269">
    <property type="entry name" value="ZnMc_adamalysin_II_like"/>
    <property type="match status" value="1"/>
</dbReference>
<feature type="domain" description="Peptidase M12B" evidence="13">
    <location>
        <begin position="1"/>
        <end position="185"/>
    </location>
</feature>
<evidence type="ECO:0000256" key="8">
    <source>
        <dbReference type="PROSITE-ProRule" id="PRU00276"/>
    </source>
</evidence>
<feature type="disulfide bond" evidence="8">
    <location>
        <begin position="141"/>
        <end position="146"/>
    </location>
</feature>
<dbReference type="InterPro" id="IPR034027">
    <property type="entry name" value="Reprolysin_adamalysin"/>
</dbReference>
<evidence type="ECO:0000256" key="1">
    <source>
        <dbReference type="ARBA" id="ARBA00004167"/>
    </source>
</evidence>
<feature type="disulfide bond" evidence="7">
    <location>
        <begin position="442"/>
        <end position="451"/>
    </location>
</feature>
<dbReference type="GeneID" id="103600916"/>
<dbReference type="PROSITE" id="PS50214">
    <property type="entry name" value="DISINTEGRIN_2"/>
    <property type="match status" value="1"/>
</dbReference>
<evidence type="ECO:0000313" key="15">
    <source>
        <dbReference type="RefSeq" id="XP_008583481.1"/>
    </source>
</evidence>
<dbReference type="Pfam" id="PF00200">
    <property type="entry name" value="Disintegrin"/>
    <property type="match status" value="1"/>
</dbReference>
<keyword evidence="5 7" id="KW-1015">Disulfide bond</keyword>
<feature type="transmembrane region" description="Helical" evidence="10">
    <location>
        <begin position="489"/>
        <end position="508"/>
    </location>
</feature>
<gene>
    <name evidence="15" type="primary">LOC103600916</name>
</gene>
<keyword evidence="2 10" id="KW-0812">Transmembrane</keyword>
<keyword evidence="4 10" id="KW-0472">Membrane</keyword>
<dbReference type="Gene3D" id="3.40.390.10">
    <property type="entry name" value="Collagenase (Catalytic Domain)"/>
    <property type="match status" value="1"/>
</dbReference>
<feature type="disulfide bond" evidence="6">
    <location>
        <begin position="256"/>
        <end position="276"/>
    </location>
</feature>
<dbReference type="Proteomes" id="UP000694923">
    <property type="component" value="Unplaced"/>
</dbReference>
<evidence type="ECO:0000259" key="12">
    <source>
        <dbReference type="PROSITE" id="PS50214"/>
    </source>
</evidence>
<evidence type="ECO:0000256" key="6">
    <source>
        <dbReference type="PROSITE-ProRule" id="PRU00068"/>
    </source>
</evidence>
<dbReference type="PROSITE" id="PS01186">
    <property type="entry name" value="EGF_2"/>
    <property type="match status" value="1"/>
</dbReference>
<dbReference type="PROSITE" id="PS50215">
    <property type="entry name" value="ADAM_MEPRO"/>
    <property type="match status" value="1"/>
</dbReference>
<dbReference type="InterPro" id="IPR006586">
    <property type="entry name" value="ADAM_Cys-rich"/>
</dbReference>
<proteinExistence type="predicted"/>
<dbReference type="PANTHER" id="PTHR11905:SF26">
    <property type="entry name" value="A DISINTEGRIN AND METALLOPEPTIDASE DOMAIN 3"/>
    <property type="match status" value="1"/>
</dbReference>
<evidence type="ECO:0000256" key="5">
    <source>
        <dbReference type="ARBA" id="ARBA00023157"/>
    </source>
</evidence>
<comment type="caution">
    <text evidence="7">Lacks conserved residue(s) required for the propagation of feature annotation.</text>
</comment>
<organism evidence="14 15">
    <name type="scientific">Galeopterus variegatus</name>
    <name type="common">Malayan flying lemur</name>
    <name type="synonym">Cynocephalus variegatus</name>
    <dbReference type="NCBI Taxonomy" id="482537"/>
    <lineage>
        <taxon>Eukaryota</taxon>
        <taxon>Metazoa</taxon>
        <taxon>Chordata</taxon>
        <taxon>Craniata</taxon>
        <taxon>Vertebrata</taxon>
        <taxon>Euteleostomi</taxon>
        <taxon>Mammalia</taxon>
        <taxon>Eutheria</taxon>
        <taxon>Euarchontoglires</taxon>
        <taxon>Dermoptera</taxon>
        <taxon>Cynocephalidae</taxon>
        <taxon>Galeopterus</taxon>
    </lineage>
</organism>
<evidence type="ECO:0000256" key="2">
    <source>
        <dbReference type="ARBA" id="ARBA00022692"/>
    </source>
</evidence>
<feature type="non-terminal residue" evidence="15">
    <location>
        <position position="1"/>
    </location>
</feature>
<reference evidence="15" key="1">
    <citation type="submission" date="2025-08" db="UniProtKB">
        <authorList>
            <consortium name="RefSeq"/>
        </authorList>
    </citation>
    <scope>IDENTIFICATION</scope>
</reference>
<dbReference type="InterPro" id="IPR036436">
    <property type="entry name" value="Disintegrin_dom_sf"/>
</dbReference>
<evidence type="ECO:0000256" key="10">
    <source>
        <dbReference type="SAM" id="Phobius"/>
    </source>
</evidence>
<evidence type="ECO:0000259" key="11">
    <source>
        <dbReference type="PROSITE" id="PS50026"/>
    </source>
</evidence>
<dbReference type="Gene3D" id="4.10.70.10">
    <property type="entry name" value="Disintegrin domain"/>
    <property type="match status" value="1"/>
</dbReference>
<keyword evidence="3 10" id="KW-1133">Transmembrane helix</keyword>
<sequence>YDYMGSEVAVATEKVVHIFGLINTMFSQLNVTVMLSSLELWSDQNKISTNGDADEVLQRFLLWKRKFLFQRSHDMAYLLVYRDHPNYVGVTYHGMACDPQFAAGIALYPKTITLEAFSVVMVQLLGINLGLTYDDIYNCYCLGTTCIMNPEAIQSRGVKFFSSCSIDGFKQIISQPELECLQNQPVSKVTYQGKNPLCGNRIVESNEQCDCGPPKECSHKKCCNPVDCTLIGFAECGTGTCCDTSTCKIAVRGHLCRKSQDLCDLPEYCNGTSEFCVPDVKTADLELCNNDTTYCYGGICQDPDKQCVELFGKFAKVSSYLCGQEINFLNDKFGNCNRRCDFRHILCGKIVCHWAHSVLIPIINYDIQYTLMGGQVCVSAHLRNTSKKDITYTNDGTMCGKGKFCKQKECLAVEGHKNLTLCDSKVKCQGHGVCNDHFNCHCDVGYSPPTCEPAPSSPGGSMDDGYWVATDRSPSLLVKHQAAPQKNGLLISFYIFLPFLILTAIIALKWNKMKGIWSRVGTVSSESPSEDSSCDSAQSYT</sequence>
<feature type="region of interest" description="Disordered" evidence="9">
    <location>
        <begin position="522"/>
        <end position="541"/>
    </location>
</feature>
<dbReference type="SUPFAM" id="SSF55486">
    <property type="entry name" value="Metalloproteases ('zincins'), catalytic domain"/>
    <property type="match status" value="1"/>
</dbReference>
<dbReference type="InterPro" id="IPR024079">
    <property type="entry name" value="MetalloPept_cat_dom_sf"/>
</dbReference>
<dbReference type="Pfam" id="PF01421">
    <property type="entry name" value="Reprolysin"/>
    <property type="match status" value="1"/>
</dbReference>
<dbReference type="PANTHER" id="PTHR11905">
    <property type="entry name" value="ADAM A DISINTEGRIN AND METALLOPROTEASE DOMAIN"/>
    <property type="match status" value="1"/>
</dbReference>
<protein>
    <submittedName>
        <fullName evidence="15">Disintegrin and metalloproteinase domain-containing protein 18-like</fullName>
    </submittedName>
</protein>
<keyword evidence="7" id="KW-0245">EGF-like domain</keyword>
<dbReference type="RefSeq" id="XP_008583481.1">
    <property type="nucleotide sequence ID" value="XM_008585259.1"/>
</dbReference>
<dbReference type="InterPro" id="IPR001762">
    <property type="entry name" value="Disintegrin_dom"/>
</dbReference>
<dbReference type="InterPro" id="IPR001590">
    <property type="entry name" value="Peptidase_M12B"/>
</dbReference>